<feature type="non-terminal residue" evidence="2">
    <location>
        <position position="1"/>
    </location>
</feature>
<feature type="compositionally biased region" description="Basic and acidic residues" evidence="1">
    <location>
        <begin position="1"/>
        <end position="36"/>
    </location>
</feature>
<keyword evidence="3" id="KW-1185">Reference proteome</keyword>
<evidence type="ECO:0000313" key="3">
    <source>
        <dbReference type="Proteomes" id="UP000789342"/>
    </source>
</evidence>
<protein>
    <submittedName>
        <fullName evidence="2">4392_t:CDS:1</fullName>
    </submittedName>
</protein>
<dbReference type="Proteomes" id="UP000789342">
    <property type="component" value="Unassembled WGS sequence"/>
</dbReference>
<sequence length="65" mass="7289">NHIKDIGVSEQTIRHDRRDRDVPHDEARKGGERNTESRPTSTPQQSDCTIDLTGTIQPSDTPPPQ</sequence>
<comment type="caution">
    <text evidence="2">The sequence shown here is derived from an EMBL/GenBank/DDBJ whole genome shotgun (WGS) entry which is preliminary data.</text>
</comment>
<organism evidence="2 3">
    <name type="scientific">Acaulospora morrowiae</name>
    <dbReference type="NCBI Taxonomy" id="94023"/>
    <lineage>
        <taxon>Eukaryota</taxon>
        <taxon>Fungi</taxon>
        <taxon>Fungi incertae sedis</taxon>
        <taxon>Mucoromycota</taxon>
        <taxon>Glomeromycotina</taxon>
        <taxon>Glomeromycetes</taxon>
        <taxon>Diversisporales</taxon>
        <taxon>Acaulosporaceae</taxon>
        <taxon>Acaulospora</taxon>
    </lineage>
</organism>
<evidence type="ECO:0000313" key="2">
    <source>
        <dbReference type="EMBL" id="CAG8751279.1"/>
    </source>
</evidence>
<accession>A0A9N9NQH9</accession>
<feature type="compositionally biased region" description="Polar residues" evidence="1">
    <location>
        <begin position="37"/>
        <end position="59"/>
    </location>
</feature>
<gene>
    <name evidence="2" type="ORF">AMORRO_LOCUS15359</name>
</gene>
<feature type="region of interest" description="Disordered" evidence="1">
    <location>
        <begin position="1"/>
        <end position="65"/>
    </location>
</feature>
<name>A0A9N9NQH9_9GLOM</name>
<feature type="non-terminal residue" evidence="2">
    <location>
        <position position="65"/>
    </location>
</feature>
<proteinExistence type="predicted"/>
<evidence type="ECO:0000256" key="1">
    <source>
        <dbReference type="SAM" id="MobiDB-lite"/>
    </source>
</evidence>
<dbReference type="EMBL" id="CAJVPV010035608">
    <property type="protein sequence ID" value="CAG8751279.1"/>
    <property type="molecule type" value="Genomic_DNA"/>
</dbReference>
<reference evidence="2" key="1">
    <citation type="submission" date="2021-06" db="EMBL/GenBank/DDBJ databases">
        <authorList>
            <person name="Kallberg Y."/>
            <person name="Tangrot J."/>
            <person name="Rosling A."/>
        </authorList>
    </citation>
    <scope>NUCLEOTIDE SEQUENCE</scope>
    <source>
        <strain evidence="2">CL551</strain>
    </source>
</reference>
<dbReference type="AlphaFoldDB" id="A0A9N9NQH9"/>